<feature type="signal peptide" evidence="1">
    <location>
        <begin position="1"/>
        <end position="29"/>
    </location>
</feature>
<dbReference type="Proteomes" id="UP000522081">
    <property type="component" value="Unassembled WGS sequence"/>
</dbReference>
<sequence>MRSRLTRKKKLLIISVAGAICAISSGASAHSIWFAERAGHTALIYGVGADDLDAVKRLDKIEQVAGYDDAWQPVDITIEPNGVVPVVDSDEPVNMVAATMDYGSWAKTPDGKWHTASRLEHPDAVVAEHNWKYAVHIKKLGAKPVPLIPGHTLQLVPVANVFPQSMGNPIVLRAIYEGKPQEGVEILTDYVNDPDQLPLVTGSDGTITFPVRNQGLNVVTAIYRAEPDNPAAFDHIEHRATLSFVLPHKPE</sequence>
<dbReference type="InterPro" id="IPR019613">
    <property type="entry name" value="DUF4198"/>
</dbReference>
<reference evidence="2 3" key="1">
    <citation type="submission" date="2020-07" db="EMBL/GenBank/DDBJ databases">
        <title>Genomic Encyclopedia of Type Strains, Phase IV (KMG-IV): sequencing the most valuable type-strain genomes for metagenomic binning, comparative biology and taxonomic classification.</title>
        <authorList>
            <person name="Goeker M."/>
        </authorList>
    </citation>
    <scope>NUCLEOTIDE SEQUENCE [LARGE SCALE GENOMIC DNA]</scope>
    <source>
        <strain evidence="2 3">DSM 29043</strain>
    </source>
</reference>
<accession>A0A7Y9XYS0</accession>
<comment type="caution">
    <text evidence="2">The sequence shown here is derived from an EMBL/GenBank/DDBJ whole genome shotgun (WGS) entry which is preliminary data.</text>
</comment>
<evidence type="ECO:0000313" key="3">
    <source>
        <dbReference type="Proteomes" id="UP000522081"/>
    </source>
</evidence>
<proteinExistence type="predicted"/>
<organism evidence="2 3">
    <name type="scientific">Novosphingobium marinum</name>
    <dbReference type="NCBI Taxonomy" id="1514948"/>
    <lineage>
        <taxon>Bacteria</taxon>
        <taxon>Pseudomonadati</taxon>
        <taxon>Pseudomonadota</taxon>
        <taxon>Alphaproteobacteria</taxon>
        <taxon>Sphingomonadales</taxon>
        <taxon>Sphingomonadaceae</taxon>
        <taxon>Novosphingobium</taxon>
    </lineage>
</organism>
<evidence type="ECO:0000313" key="2">
    <source>
        <dbReference type="EMBL" id="NYH97109.1"/>
    </source>
</evidence>
<keyword evidence="3" id="KW-1185">Reference proteome</keyword>
<feature type="chain" id="PRO_5031270605" description="Nickel ABC transporter substrate-binding protein" evidence="1">
    <location>
        <begin position="30"/>
        <end position="251"/>
    </location>
</feature>
<dbReference type="Pfam" id="PF10670">
    <property type="entry name" value="DUF4198"/>
    <property type="match status" value="1"/>
</dbReference>
<dbReference type="EMBL" id="JACBZF010000013">
    <property type="protein sequence ID" value="NYH97109.1"/>
    <property type="molecule type" value="Genomic_DNA"/>
</dbReference>
<dbReference type="AlphaFoldDB" id="A0A7Y9XYS0"/>
<gene>
    <name evidence="2" type="ORF">FHS75_003470</name>
</gene>
<protein>
    <recommendedName>
        <fullName evidence="4">Nickel ABC transporter substrate-binding protein</fullName>
    </recommendedName>
</protein>
<name>A0A7Y9XYS0_9SPHN</name>
<evidence type="ECO:0000256" key="1">
    <source>
        <dbReference type="SAM" id="SignalP"/>
    </source>
</evidence>
<keyword evidence="1" id="KW-0732">Signal</keyword>
<dbReference type="RefSeq" id="WP_179408876.1">
    <property type="nucleotide sequence ID" value="NZ_BMGF01000015.1"/>
</dbReference>
<evidence type="ECO:0008006" key="4">
    <source>
        <dbReference type="Google" id="ProtNLM"/>
    </source>
</evidence>